<feature type="region of interest" description="Disordered" evidence="1">
    <location>
        <begin position="468"/>
        <end position="487"/>
    </location>
</feature>
<feature type="region of interest" description="Disordered" evidence="1">
    <location>
        <begin position="512"/>
        <end position="570"/>
    </location>
</feature>
<dbReference type="InterPro" id="IPR002557">
    <property type="entry name" value="Chitin-bd_dom"/>
</dbReference>
<name>A0A8S4SDI1_9NEOP</name>
<feature type="compositionally biased region" description="Polar residues" evidence="1">
    <location>
        <begin position="558"/>
        <end position="569"/>
    </location>
</feature>
<feature type="compositionally biased region" description="Low complexity" evidence="1">
    <location>
        <begin position="522"/>
        <end position="538"/>
    </location>
</feature>
<dbReference type="GO" id="GO:0005576">
    <property type="term" value="C:extracellular region"/>
    <property type="evidence" value="ECO:0007669"/>
    <property type="project" value="InterPro"/>
</dbReference>
<feature type="domain" description="Chitin-binding type-2" evidence="2">
    <location>
        <begin position="23"/>
        <end position="89"/>
    </location>
</feature>
<gene>
    <name evidence="3" type="primary">jg21187</name>
    <name evidence="3" type="ORF">PAEG_LOCUS23787</name>
</gene>
<feature type="compositionally biased region" description="Polar residues" evidence="1">
    <location>
        <begin position="210"/>
        <end position="222"/>
    </location>
</feature>
<dbReference type="GO" id="GO:0008061">
    <property type="term" value="F:chitin binding"/>
    <property type="evidence" value="ECO:0007669"/>
    <property type="project" value="InterPro"/>
</dbReference>
<dbReference type="InterPro" id="IPR036508">
    <property type="entry name" value="Chitin-bd_dom_sf"/>
</dbReference>
<dbReference type="EMBL" id="CAKXAJ010026171">
    <property type="protein sequence ID" value="CAH2260854.1"/>
    <property type="molecule type" value="Genomic_DNA"/>
</dbReference>
<feature type="region of interest" description="Disordered" evidence="1">
    <location>
        <begin position="107"/>
        <end position="246"/>
    </location>
</feature>
<comment type="caution">
    <text evidence="3">The sequence shown here is derived from an EMBL/GenBank/DDBJ whole genome shotgun (WGS) entry which is preliminary data.</text>
</comment>
<evidence type="ECO:0000313" key="4">
    <source>
        <dbReference type="Proteomes" id="UP000838756"/>
    </source>
</evidence>
<dbReference type="SUPFAM" id="SSF57625">
    <property type="entry name" value="Invertebrate chitin-binding proteins"/>
    <property type="match status" value="1"/>
</dbReference>
<feature type="region of interest" description="Disordered" evidence="1">
    <location>
        <begin position="607"/>
        <end position="659"/>
    </location>
</feature>
<evidence type="ECO:0000313" key="3">
    <source>
        <dbReference type="EMBL" id="CAH2260854.1"/>
    </source>
</evidence>
<dbReference type="OrthoDB" id="6434376at2759"/>
<keyword evidence="4" id="KW-1185">Reference proteome</keyword>
<accession>A0A8S4SDI1</accession>
<dbReference type="Proteomes" id="UP000838756">
    <property type="component" value="Unassembled WGS sequence"/>
</dbReference>
<feature type="compositionally biased region" description="Low complexity" evidence="1">
    <location>
        <begin position="630"/>
        <end position="646"/>
    </location>
</feature>
<proteinExistence type="predicted"/>
<feature type="compositionally biased region" description="Low complexity" evidence="1">
    <location>
        <begin position="188"/>
        <end position="207"/>
    </location>
</feature>
<dbReference type="PROSITE" id="PS50940">
    <property type="entry name" value="CHIT_BIND_II"/>
    <property type="match status" value="1"/>
</dbReference>
<protein>
    <submittedName>
        <fullName evidence="3">Jg21187 protein</fullName>
    </submittedName>
</protein>
<evidence type="ECO:0000259" key="2">
    <source>
        <dbReference type="PROSITE" id="PS50940"/>
    </source>
</evidence>
<reference evidence="3" key="1">
    <citation type="submission" date="2022-03" db="EMBL/GenBank/DDBJ databases">
        <authorList>
            <person name="Lindestad O."/>
        </authorList>
    </citation>
    <scope>NUCLEOTIDE SEQUENCE</scope>
</reference>
<sequence length="681" mass="75879">MPCSRALAGGHVHFIPCQGGAQRFNCRGRILGAYYADAKSGCKAFHVCVRVAGGGIRDFRFFCPPGTLFHQEAQTCTDWGDDDPLACPADIYDGQFDLYKIGSGFDTKKVSTSGNREEESEFGLQRAETGDRRLSQNAGSNGAASDLRAAHSSDFFTGQRDRGRDEPVAQTQQPTSVPPGRPAFQSFRRATTARVTYPTTLYTTPAPTSFPKSQPSNPSQYNGPKRKIRKRPIYTPTTPPTTTAVEYTFPPQTYSEQPQQNVNRRNPTHIKQAPTTTVNIPPQYKDEYVEVSKVTAKQNNNRYFSNGPSPTSFSQTTQAPNKNEALVELYNYEIQSTPVTNINNNNPPFKLRNSFSVQSDFSKEPDFVKVRNLNENNSRSSPTTTVDYNSVRGTSTPAYRNFNSVSYEPEKNNFASFSGAKQNYYNNPTTTFAPTTSYTTARVDPFANLNTVAYNTNIGFNTQSSNYAESVEDDGQYRPPQGEDDGQYRPELYEREAELLAGAHSLNIAASGNRLPEDQKQYSKTQSQKSSAKTAAPRPFRPAPTQYSPTTHPPAVEYTTTVRPRSEPTTLRAFDYYQTYTTTSRPFEPPSAPAYTFAPASNAVKITSTSAPKTTEHYQQRETAPPTSPPSSYSSKSTKPPYYSKPIRQEDNSYDYAYYDSDPGFSQYDHIEEFGRTKTKN</sequence>
<dbReference type="AlphaFoldDB" id="A0A8S4SDI1"/>
<evidence type="ECO:0000256" key="1">
    <source>
        <dbReference type="SAM" id="MobiDB-lite"/>
    </source>
</evidence>
<dbReference type="Pfam" id="PF01607">
    <property type="entry name" value="CBM_14"/>
    <property type="match status" value="1"/>
</dbReference>
<organism evidence="3 4">
    <name type="scientific">Pararge aegeria aegeria</name>
    <dbReference type="NCBI Taxonomy" id="348720"/>
    <lineage>
        <taxon>Eukaryota</taxon>
        <taxon>Metazoa</taxon>
        <taxon>Ecdysozoa</taxon>
        <taxon>Arthropoda</taxon>
        <taxon>Hexapoda</taxon>
        <taxon>Insecta</taxon>
        <taxon>Pterygota</taxon>
        <taxon>Neoptera</taxon>
        <taxon>Endopterygota</taxon>
        <taxon>Lepidoptera</taxon>
        <taxon>Glossata</taxon>
        <taxon>Ditrysia</taxon>
        <taxon>Papilionoidea</taxon>
        <taxon>Nymphalidae</taxon>
        <taxon>Satyrinae</taxon>
        <taxon>Satyrini</taxon>
        <taxon>Parargina</taxon>
        <taxon>Pararge</taxon>
    </lineage>
</organism>